<dbReference type="SUPFAM" id="SSF53335">
    <property type="entry name" value="S-adenosyl-L-methionine-dependent methyltransferases"/>
    <property type="match status" value="1"/>
</dbReference>
<gene>
    <name evidence="2" type="ORF">GCM10023176_09720</name>
</gene>
<dbReference type="EMBL" id="BAABGU010000003">
    <property type="protein sequence ID" value="GAA4564192.1"/>
    <property type="molecule type" value="Genomic_DNA"/>
</dbReference>
<dbReference type="PANTHER" id="PTHR43591">
    <property type="entry name" value="METHYLTRANSFERASE"/>
    <property type="match status" value="1"/>
</dbReference>
<dbReference type="InterPro" id="IPR013216">
    <property type="entry name" value="Methyltransf_11"/>
</dbReference>
<sequence>MSLPGVAVGLLTLTGGRGAALAGGMARIAYDDRSAAAFAATRHLATDGLTSWRAAVARHLPTTAGARVLDLGAGTATWAAAFRAWYGLDVVAVEPSAAMRARAGYEAMVGGDAAALPLAAASLDGAWLSTVIHHLPDLPAVAAELRRTLRAGAPVLIRSVFPGRAGGISLFRWFPEALRVVASYPSVAEVCAAFESAGFAPVALEPVPQVSAPSLRTAADGLRRSAHTPLLLLDDADYARGVRRMRGAAARTPDVPVVDTMDLLVLR</sequence>
<name>A0ABP8SAP6_9ACTN</name>
<accession>A0ABP8SAP6</accession>
<dbReference type="Pfam" id="PF08241">
    <property type="entry name" value="Methyltransf_11"/>
    <property type="match status" value="1"/>
</dbReference>
<evidence type="ECO:0000313" key="3">
    <source>
        <dbReference type="Proteomes" id="UP001500307"/>
    </source>
</evidence>
<comment type="caution">
    <text evidence="2">The sequence shown here is derived from an EMBL/GenBank/DDBJ whole genome shotgun (WGS) entry which is preliminary data.</text>
</comment>
<dbReference type="InterPro" id="IPR029063">
    <property type="entry name" value="SAM-dependent_MTases_sf"/>
</dbReference>
<keyword evidence="3" id="KW-1185">Reference proteome</keyword>
<organism evidence="2 3">
    <name type="scientific">Micromonospora coerulea</name>
    <dbReference type="NCBI Taxonomy" id="47856"/>
    <lineage>
        <taxon>Bacteria</taxon>
        <taxon>Bacillati</taxon>
        <taxon>Actinomycetota</taxon>
        <taxon>Actinomycetes</taxon>
        <taxon>Micromonosporales</taxon>
        <taxon>Micromonosporaceae</taxon>
        <taxon>Micromonospora</taxon>
    </lineage>
</organism>
<protein>
    <recommendedName>
        <fullName evidence="1">Methyltransferase type 11 domain-containing protein</fullName>
    </recommendedName>
</protein>
<reference evidence="3" key="1">
    <citation type="journal article" date="2019" name="Int. J. Syst. Evol. Microbiol.">
        <title>The Global Catalogue of Microorganisms (GCM) 10K type strain sequencing project: providing services to taxonomists for standard genome sequencing and annotation.</title>
        <authorList>
            <consortium name="The Broad Institute Genomics Platform"/>
            <consortium name="The Broad Institute Genome Sequencing Center for Infectious Disease"/>
            <person name="Wu L."/>
            <person name="Ma J."/>
        </authorList>
    </citation>
    <scope>NUCLEOTIDE SEQUENCE [LARGE SCALE GENOMIC DNA]</scope>
    <source>
        <strain evidence="3">JCM 3175</strain>
    </source>
</reference>
<dbReference type="PANTHER" id="PTHR43591:SF24">
    <property type="entry name" value="2-METHOXY-6-POLYPRENYL-1,4-BENZOQUINOL METHYLASE, MITOCHONDRIAL"/>
    <property type="match status" value="1"/>
</dbReference>
<dbReference type="Proteomes" id="UP001500307">
    <property type="component" value="Unassembled WGS sequence"/>
</dbReference>
<dbReference type="Gene3D" id="3.40.50.150">
    <property type="entry name" value="Vaccinia Virus protein VP39"/>
    <property type="match status" value="1"/>
</dbReference>
<proteinExistence type="predicted"/>
<evidence type="ECO:0000259" key="1">
    <source>
        <dbReference type="Pfam" id="PF08241"/>
    </source>
</evidence>
<feature type="domain" description="Methyltransferase type 11" evidence="1">
    <location>
        <begin position="69"/>
        <end position="154"/>
    </location>
</feature>
<evidence type="ECO:0000313" key="2">
    <source>
        <dbReference type="EMBL" id="GAA4564192.1"/>
    </source>
</evidence>